<dbReference type="Proteomes" id="UP000039046">
    <property type="component" value="Unassembled WGS sequence"/>
</dbReference>
<name>A0A0A1TMJ2_9HYPO</name>
<protein>
    <submittedName>
        <fullName evidence="1">Uncharacterized protein</fullName>
    </submittedName>
</protein>
<dbReference type="EMBL" id="CDHN01000004">
    <property type="protein sequence ID" value="CEJ92228.1"/>
    <property type="molecule type" value="Genomic_DNA"/>
</dbReference>
<proteinExistence type="predicted"/>
<organism evidence="1 2">
    <name type="scientific">[Torrubiella] hemipterigena</name>
    <dbReference type="NCBI Taxonomy" id="1531966"/>
    <lineage>
        <taxon>Eukaryota</taxon>
        <taxon>Fungi</taxon>
        <taxon>Dikarya</taxon>
        <taxon>Ascomycota</taxon>
        <taxon>Pezizomycotina</taxon>
        <taxon>Sordariomycetes</taxon>
        <taxon>Hypocreomycetidae</taxon>
        <taxon>Hypocreales</taxon>
        <taxon>Clavicipitaceae</taxon>
        <taxon>Clavicipitaceae incertae sedis</taxon>
        <taxon>'Torrubiella' clade</taxon>
    </lineage>
</organism>
<dbReference type="HOGENOM" id="CLU_1836531_0_0_1"/>
<evidence type="ECO:0000313" key="1">
    <source>
        <dbReference type="EMBL" id="CEJ92228.1"/>
    </source>
</evidence>
<keyword evidence="2" id="KW-1185">Reference proteome</keyword>
<evidence type="ECO:0000313" key="2">
    <source>
        <dbReference type="Proteomes" id="UP000039046"/>
    </source>
</evidence>
<dbReference type="AlphaFoldDB" id="A0A0A1TMJ2"/>
<sequence length="140" mass="15811">MLIYYIVAYIKFNPCSISFLNRSKKLADDTRLDPLLSTDTPPSSVRSDKTLLIVNLNKHHIHSIFLCTTYDYLSPEYYGKSVTFTPSSLMMVVTSTAPFLSSPARQESSRATVLYGGIQFPGTRRNRRNIPPICHAEVSF</sequence>
<reference evidence="1 2" key="1">
    <citation type="journal article" date="2015" name="Genome Announc.">
        <title>Draft Genome Sequence and Gene Annotation of the Entomopathogenic Fungus Verticillium hemipterigenum.</title>
        <authorList>
            <person name="Horn F."/>
            <person name="Habel A."/>
            <person name="Scharf D.H."/>
            <person name="Dworschak J."/>
            <person name="Brakhage A.A."/>
            <person name="Guthke R."/>
            <person name="Hertweck C."/>
            <person name="Linde J."/>
        </authorList>
    </citation>
    <scope>NUCLEOTIDE SEQUENCE [LARGE SCALE GENOMIC DNA]</scope>
</reference>
<gene>
    <name evidence="1" type="ORF">VHEMI07889</name>
</gene>
<accession>A0A0A1TMJ2</accession>